<dbReference type="Pfam" id="PF13542">
    <property type="entry name" value="HTH_Tnp_ISL3"/>
    <property type="match status" value="1"/>
</dbReference>
<evidence type="ECO:0000313" key="4">
    <source>
        <dbReference type="Proteomes" id="UP000242949"/>
    </source>
</evidence>
<dbReference type="EMBL" id="FMYI01000020">
    <property type="protein sequence ID" value="SDC67369.1"/>
    <property type="molecule type" value="Genomic_DNA"/>
</dbReference>
<dbReference type="AlphaFoldDB" id="A0A1G6NHR6"/>
<name>A0A1G6NHR6_9BACI</name>
<dbReference type="InterPro" id="IPR047951">
    <property type="entry name" value="Transpos_ISL3"/>
</dbReference>
<dbReference type="Proteomes" id="UP000242949">
    <property type="component" value="Unassembled WGS sequence"/>
</dbReference>
<protein>
    <submittedName>
        <fullName evidence="3">Transposase</fullName>
    </submittedName>
</protein>
<evidence type="ECO:0000259" key="1">
    <source>
        <dbReference type="Pfam" id="PF01610"/>
    </source>
</evidence>
<accession>A0A1G6NHR6</accession>
<dbReference type="STRING" id="1612202.SAMN05421734_1201"/>
<dbReference type="RefSeq" id="WP_090797420.1">
    <property type="nucleotide sequence ID" value="NZ_FMYI01000020.1"/>
</dbReference>
<evidence type="ECO:0000259" key="2">
    <source>
        <dbReference type="Pfam" id="PF13542"/>
    </source>
</evidence>
<dbReference type="PANTHER" id="PTHR33498:SF1">
    <property type="entry name" value="TRANSPOSASE FOR INSERTION SEQUENCE ELEMENT IS1557"/>
    <property type="match status" value="1"/>
</dbReference>
<feature type="domain" description="Transposase IS204/IS1001/IS1096/IS1165 helix-turn-helix" evidence="2">
    <location>
        <begin position="102"/>
        <end position="150"/>
    </location>
</feature>
<dbReference type="Pfam" id="PF01610">
    <property type="entry name" value="DDE_Tnp_ISL3"/>
    <property type="match status" value="1"/>
</dbReference>
<dbReference type="PANTHER" id="PTHR33498">
    <property type="entry name" value="TRANSPOSASE FOR INSERTION SEQUENCE ELEMENT IS1557"/>
    <property type="match status" value="1"/>
</dbReference>
<reference evidence="4" key="1">
    <citation type="submission" date="2016-09" db="EMBL/GenBank/DDBJ databases">
        <authorList>
            <person name="Varghese N."/>
            <person name="Submissions S."/>
        </authorList>
    </citation>
    <scope>NUCLEOTIDE SEQUENCE [LARGE SCALE GENOMIC DNA]</scope>
    <source>
        <strain evidence="4">S5</strain>
    </source>
</reference>
<organism evidence="3 4">
    <name type="scientific">Pelagirhabdus alkalitolerans</name>
    <dbReference type="NCBI Taxonomy" id="1612202"/>
    <lineage>
        <taxon>Bacteria</taxon>
        <taxon>Bacillati</taxon>
        <taxon>Bacillota</taxon>
        <taxon>Bacilli</taxon>
        <taxon>Bacillales</taxon>
        <taxon>Bacillaceae</taxon>
        <taxon>Pelagirhabdus</taxon>
    </lineage>
</organism>
<proteinExistence type="predicted"/>
<dbReference type="InterPro" id="IPR032877">
    <property type="entry name" value="Transposase_HTH"/>
</dbReference>
<keyword evidence="4" id="KW-1185">Reference proteome</keyword>
<sequence length="442" mass="51522">MSISNDIRKLLDIQDQNIDFEENCVHDGTFKGKPCKFVNARLTYEPAYCPKCDAPKEGASIYKNGHQKSRITLPMAGTCATYLVLNKQRFMCRACQRSFTAKTPIVTPHAFITNTVKAQILMKAAEAQSITAIANDCQVSHTTVQRVINEEAKRFKQQNKKLPHHLSFDEFKYAKGRMAFEYINVETGELLDILEARTSRAIKDHFRTHYQLKDRRRVETVTIDMNAGYVSVIQALFPNAKIIIDRFHLVQLISRAMNKTRIQVMNRFKTSNNEDMKKYRRLKAYWKLLLKKASDVSMTTYKYYRLFGQRLESAIIDELLSYDDTLRVNYVLYQNLLRAMDQQDHQALEQLLTQPCLQATSTHLRTSMKTLRKHLPYIKHSFDYTYSNGRIEGMNNKIKVLNRVAYGYRNFTNYKNRILLYFKLKPVSPSVPKQKKTRFIAA</sequence>
<evidence type="ECO:0000313" key="3">
    <source>
        <dbReference type="EMBL" id="SDC67369.1"/>
    </source>
</evidence>
<dbReference type="InterPro" id="IPR002560">
    <property type="entry name" value="Transposase_DDE"/>
</dbReference>
<dbReference type="NCBIfam" id="NF033550">
    <property type="entry name" value="transpos_ISL3"/>
    <property type="match status" value="1"/>
</dbReference>
<dbReference type="OrthoDB" id="6197054at2"/>
<feature type="domain" description="Transposase IS204/IS1001/IS1096/IS1165 DDE" evidence="1">
    <location>
        <begin position="166"/>
        <end position="418"/>
    </location>
</feature>
<gene>
    <name evidence="3" type="ORF">SAMN05421734_1201</name>
</gene>